<keyword evidence="3" id="KW-1185">Reference proteome</keyword>
<dbReference type="EMBL" id="JACVXB010000005">
    <property type="protein sequence ID" value="MBD0832996.1"/>
    <property type="molecule type" value="Genomic_DNA"/>
</dbReference>
<reference evidence="2 3" key="1">
    <citation type="submission" date="2020-09" db="EMBL/GenBank/DDBJ databases">
        <title>TT11 complete genome.</title>
        <authorList>
            <person name="Wu Z."/>
        </authorList>
    </citation>
    <scope>NUCLEOTIDE SEQUENCE [LARGE SCALE GENOMIC DNA]</scope>
    <source>
        <strain evidence="2 3">TT11</strain>
    </source>
</reference>
<organism evidence="2 3">
    <name type="scientific">Aestuariibaculum sediminum</name>
    <dbReference type="NCBI Taxonomy" id="2770637"/>
    <lineage>
        <taxon>Bacteria</taxon>
        <taxon>Pseudomonadati</taxon>
        <taxon>Bacteroidota</taxon>
        <taxon>Flavobacteriia</taxon>
        <taxon>Flavobacteriales</taxon>
        <taxon>Flavobacteriaceae</taxon>
    </lineage>
</organism>
<gene>
    <name evidence="2" type="ORF">ICJ83_12700</name>
</gene>
<dbReference type="RefSeq" id="WP_188230772.1">
    <property type="nucleotide sequence ID" value="NZ_JACVXB010000005.1"/>
</dbReference>
<accession>A0A8J6UHK0</accession>
<dbReference type="InterPro" id="IPR025150">
    <property type="entry name" value="GH123_cat"/>
</dbReference>
<evidence type="ECO:0000259" key="1">
    <source>
        <dbReference type="Pfam" id="PF13320"/>
    </source>
</evidence>
<dbReference type="Pfam" id="PF13320">
    <property type="entry name" value="GH123_cat"/>
    <property type="match status" value="1"/>
</dbReference>
<comment type="caution">
    <text evidence="2">The sequence shown here is derived from an EMBL/GenBank/DDBJ whole genome shotgun (WGS) entry which is preliminary data.</text>
</comment>
<name>A0A8J6UHK0_9FLAO</name>
<sequence>MKRNLLTYVRKGFYTSSLCLMAIVALGCSKNEDTETDNGGEEPIAELPVKTYINSTLSDPGSYRSNLSDERNLVMAKGEIESFQLALELDQLEKLEFIKTSANNLLNFTISEVLYFNGEREVIVPIDEPEFAPTNKVLTLLVTYEANRDIDAGTYVDELTIKSYRGEKTLTFTVDVKDVTIPVTPSIPLAFGIYQKVLTNSTNIEEIYSKREEYFELCFKNRLSPYLVNWGPPHRHLDVQSTPYDWNDPRTAEYLKDPRFAALALPFYDRTDQELLMLYNEVETAGLLDKSYVYYYDEPRSYEDHAKVLEYAEKLAQLSPELKIQLPIFCGMTAESNNIFEVFDYYKDYPLIINTGYYPLQSSESRAAQCLAKEYEKQEWWTYTCCGVKPGFTFNTSPVGTRSMMWRSWKEQSKGFLYWAVNNYESIDPDIIPTWTKPGDGHLVYRGHEFGKDYPVATLRLERFRDGEEDYELLKMIEEKYGRAKGLELLSKVYRGPNQQVDNAAVVEAFRVEMLNLLASN</sequence>
<protein>
    <submittedName>
        <fullName evidence="2">DUF4091 domain-containing protein</fullName>
    </submittedName>
</protein>
<dbReference type="Proteomes" id="UP000600588">
    <property type="component" value="Unassembled WGS sequence"/>
</dbReference>
<evidence type="ECO:0000313" key="2">
    <source>
        <dbReference type="EMBL" id="MBD0832996.1"/>
    </source>
</evidence>
<dbReference type="AlphaFoldDB" id="A0A8J6UHK0"/>
<evidence type="ECO:0000313" key="3">
    <source>
        <dbReference type="Proteomes" id="UP000600588"/>
    </source>
</evidence>
<feature type="domain" description="Glycoside hydrolase 123 catalytic" evidence="1">
    <location>
        <begin position="277"/>
        <end position="476"/>
    </location>
</feature>
<proteinExistence type="predicted"/>
<dbReference type="PROSITE" id="PS51257">
    <property type="entry name" value="PROKAR_LIPOPROTEIN"/>
    <property type="match status" value="1"/>
</dbReference>